<feature type="region of interest" description="Disordered" evidence="1">
    <location>
        <begin position="677"/>
        <end position="718"/>
    </location>
</feature>
<feature type="compositionally biased region" description="Acidic residues" evidence="1">
    <location>
        <begin position="683"/>
        <end position="718"/>
    </location>
</feature>
<protein>
    <submittedName>
        <fullName evidence="2">Uncharacterized protein</fullName>
    </submittedName>
</protein>
<sequence length="718" mass="85466">MKNNGSYSIKCGKNFQKNKMNYIHLDKIKMDKKTKCKPMDKMNSYFNRQAKNKLKGKVCYYTNKSFLFLVRNIYRIRKMWIREKMKKRNEKLLFYKKKTNKCKNNKKPKIKNKQKQKKNNPKKKICKKSKNNKNISKIYKKATSLKKKILTQDKPVQVQQIINDYENDGLQNSEMSNVKQRHNYINDDIAYNQNSIRNDNTIDENNNTKYINNVELNTQAENNSLYPITTQKMDDNKIYKENEKETNGYVQQEQYKVMNNYENVSKNNQVELKQSSNENMINENNLYRINNNNSENIYQNYSNISYHNNNHNNNNNNNNNRIEINFDRQLDVESTNKNVSFSSFEIYDSYKNKELQNVPCIDTNQNFVLNDEDDAEDDVDDDDEDERGNNPHVDMKRNYMVKEYNNIHLYENNNYIANYNGGNDNSGNYNNEKNYHVYNYNMNDYSQQNNNIENNNVNNYTEQNYNMHNNNMNNDNMENYNMNSCSMNNYNVSNNNMYNYNVYNYDGGNYNMKNFNKEDNNMNNYNVENVSCGVIISEDELNKNMIDMNNYNFYYSCGKNEIRNMNTKEVTIIKQEIMTDNNYNVKDINDRNMNRIIINNNVPNQKEIATNVHNNIYPNSRVHLHNPVRQVYLESNQLNIGNFTNARNNSYEEGVEFLVNLQNDLKKKLDLECINNNEKFDDNNDVEGEDVEDDDVEDDETEDDDVEDDDTEDDDMII</sequence>
<feature type="compositionally biased region" description="Basic residues" evidence="1">
    <location>
        <begin position="101"/>
        <end position="131"/>
    </location>
</feature>
<dbReference type="EMBL" id="KI925625">
    <property type="protein sequence ID" value="ETW46550.1"/>
    <property type="molecule type" value="Genomic_DNA"/>
</dbReference>
<feature type="compositionally biased region" description="Acidic residues" evidence="1">
    <location>
        <begin position="373"/>
        <end position="386"/>
    </location>
</feature>
<reference evidence="2 3" key="1">
    <citation type="submission" date="2013-02" db="EMBL/GenBank/DDBJ databases">
        <title>The Genome Annotation of Plasmodium falciparum MaliPS096_E11.</title>
        <authorList>
            <consortium name="The Broad Institute Genome Sequencing Platform"/>
            <consortium name="The Broad Institute Genome Sequencing Center for Infectious Disease"/>
            <person name="Neafsey D."/>
            <person name="Hoffman S."/>
            <person name="Volkman S."/>
            <person name="Rosenthal P."/>
            <person name="Walker B."/>
            <person name="Young S.K."/>
            <person name="Zeng Q."/>
            <person name="Gargeya S."/>
            <person name="Fitzgerald M."/>
            <person name="Haas B."/>
            <person name="Abouelleil A."/>
            <person name="Allen A.W."/>
            <person name="Alvarado L."/>
            <person name="Arachchi H.M."/>
            <person name="Berlin A.M."/>
            <person name="Chapman S.B."/>
            <person name="Gainer-Dewar J."/>
            <person name="Goldberg J."/>
            <person name="Griggs A."/>
            <person name="Gujja S."/>
            <person name="Hansen M."/>
            <person name="Howarth C."/>
            <person name="Imamovic A."/>
            <person name="Ireland A."/>
            <person name="Larimer J."/>
            <person name="McCowan C."/>
            <person name="Murphy C."/>
            <person name="Pearson M."/>
            <person name="Poon T.W."/>
            <person name="Priest M."/>
            <person name="Roberts A."/>
            <person name="Saif S."/>
            <person name="Shea T."/>
            <person name="Sisk P."/>
            <person name="Sykes S."/>
            <person name="Wortman J."/>
            <person name="Nusbaum C."/>
            <person name="Birren B."/>
        </authorList>
    </citation>
    <scope>NUCLEOTIDE SEQUENCE [LARGE SCALE GENOMIC DNA]</scope>
    <source>
        <strain evidence="2 3">MaliPS096_E11</strain>
    </source>
</reference>
<feature type="region of interest" description="Disordered" evidence="1">
    <location>
        <begin position="373"/>
        <end position="393"/>
    </location>
</feature>
<dbReference type="Proteomes" id="UP000030699">
    <property type="component" value="Unassembled WGS sequence"/>
</dbReference>
<accession>A0A024WIN3</accession>
<dbReference type="AlphaFoldDB" id="A0A024WIN3"/>
<organism evidence="2 3">
    <name type="scientific">Plasmodium falciparum MaliPS096_E11</name>
    <dbReference type="NCBI Taxonomy" id="1036727"/>
    <lineage>
        <taxon>Eukaryota</taxon>
        <taxon>Sar</taxon>
        <taxon>Alveolata</taxon>
        <taxon>Apicomplexa</taxon>
        <taxon>Aconoidasida</taxon>
        <taxon>Haemosporida</taxon>
        <taxon>Plasmodiidae</taxon>
        <taxon>Plasmodium</taxon>
        <taxon>Plasmodium (Laverania)</taxon>
    </lineage>
</organism>
<proteinExistence type="predicted"/>
<gene>
    <name evidence="2" type="ORF">PFMALIP_05453</name>
</gene>
<reference evidence="2 3" key="2">
    <citation type="submission" date="2013-02" db="EMBL/GenBank/DDBJ databases">
        <title>The Genome Sequence of Plasmodium falciparum MaliPS096_E11.</title>
        <authorList>
            <consortium name="The Broad Institute Genome Sequencing Platform"/>
            <consortium name="The Broad Institute Genome Sequencing Center for Infectious Disease"/>
            <person name="Neafsey D."/>
            <person name="Cheeseman I."/>
            <person name="Volkman S."/>
            <person name="Adams J."/>
            <person name="Walker B."/>
            <person name="Young S.K."/>
            <person name="Zeng Q."/>
            <person name="Gargeya S."/>
            <person name="Fitzgerald M."/>
            <person name="Haas B."/>
            <person name="Abouelleil A."/>
            <person name="Alvarado L."/>
            <person name="Arachchi H.M."/>
            <person name="Berlin A.M."/>
            <person name="Chapman S.B."/>
            <person name="Dewar J."/>
            <person name="Goldberg J."/>
            <person name="Griggs A."/>
            <person name="Gujja S."/>
            <person name="Hansen M."/>
            <person name="Howarth C."/>
            <person name="Imamovic A."/>
            <person name="Larimer J."/>
            <person name="McCowan C."/>
            <person name="Murphy C."/>
            <person name="Neiman D."/>
            <person name="Pearson M."/>
            <person name="Priest M."/>
            <person name="Roberts A."/>
            <person name="Saif S."/>
            <person name="Shea T."/>
            <person name="Sisk P."/>
            <person name="Sykes S."/>
            <person name="Wortman J."/>
            <person name="Nusbaum C."/>
            <person name="Birren B."/>
        </authorList>
    </citation>
    <scope>NUCLEOTIDE SEQUENCE [LARGE SCALE GENOMIC DNA]</scope>
    <source>
        <strain evidence="2 3">MaliPS096_E11</strain>
    </source>
</reference>
<evidence type="ECO:0000256" key="1">
    <source>
        <dbReference type="SAM" id="MobiDB-lite"/>
    </source>
</evidence>
<feature type="region of interest" description="Disordered" evidence="1">
    <location>
        <begin position="101"/>
        <end position="132"/>
    </location>
</feature>
<evidence type="ECO:0000313" key="2">
    <source>
        <dbReference type="EMBL" id="ETW46550.1"/>
    </source>
</evidence>
<evidence type="ECO:0000313" key="3">
    <source>
        <dbReference type="Proteomes" id="UP000030699"/>
    </source>
</evidence>
<name>A0A024WIN3_PLAFA</name>